<protein>
    <submittedName>
        <fullName evidence="2">Uncharacterized protein</fullName>
    </submittedName>
</protein>
<dbReference type="EMBL" id="CAAALY010082076">
    <property type="protein sequence ID" value="VEL26701.1"/>
    <property type="molecule type" value="Genomic_DNA"/>
</dbReference>
<dbReference type="AlphaFoldDB" id="A0A3S5CJJ9"/>
<evidence type="ECO:0000256" key="1">
    <source>
        <dbReference type="SAM" id="MobiDB-lite"/>
    </source>
</evidence>
<dbReference type="Proteomes" id="UP000784294">
    <property type="component" value="Unassembled WGS sequence"/>
</dbReference>
<evidence type="ECO:0000313" key="3">
    <source>
        <dbReference type="Proteomes" id="UP000784294"/>
    </source>
</evidence>
<gene>
    <name evidence="2" type="ORF">PXEA_LOCUS20141</name>
</gene>
<comment type="caution">
    <text evidence="2">The sequence shown here is derived from an EMBL/GenBank/DDBJ whole genome shotgun (WGS) entry which is preliminary data.</text>
</comment>
<accession>A0A3S5CJJ9</accession>
<name>A0A3S5CJJ9_9PLAT</name>
<sequence length="125" mass="14003">MVRIQAGLFPRLVSATMAQPDSSLASWRKRRAGFLMSRPIGDKHMSSGSSRQKQLSVRVHRPTWSTRPGAWAVQKLRYCRAVTNWPGHSLRVSIMLLTSSSSHCPLTPPHSTPPHPLRAQARLLM</sequence>
<proteinExistence type="predicted"/>
<feature type="region of interest" description="Disordered" evidence="1">
    <location>
        <begin position="39"/>
        <end position="60"/>
    </location>
</feature>
<keyword evidence="3" id="KW-1185">Reference proteome</keyword>
<reference evidence="2" key="1">
    <citation type="submission" date="2018-11" db="EMBL/GenBank/DDBJ databases">
        <authorList>
            <consortium name="Pathogen Informatics"/>
        </authorList>
    </citation>
    <scope>NUCLEOTIDE SEQUENCE</scope>
</reference>
<feature type="compositionally biased region" description="Polar residues" evidence="1">
    <location>
        <begin position="46"/>
        <end position="55"/>
    </location>
</feature>
<organism evidence="2 3">
    <name type="scientific">Protopolystoma xenopodis</name>
    <dbReference type="NCBI Taxonomy" id="117903"/>
    <lineage>
        <taxon>Eukaryota</taxon>
        <taxon>Metazoa</taxon>
        <taxon>Spiralia</taxon>
        <taxon>Lophotrochozoa</taxon>
        <taxon>Platyhelminthes</taxon>
        <taxon>Monogenea</taxon>
        <taxon>Polyopisthocotylea</taxon>
        <taxon>Polystomatidea</taxon>
        <taxon>Polystomatidae</taxon>
        <taxon>Protopolystoma</taxon>
    </lineage>
</organism>
<evidence type="ECO:0000313" key="2">
    <source>
        <dbReference type="EMBL" id="VEL26701.1"/>
    </source>
</evidence>